<gene>
    <name evidence="5" type="ORF">EYB31_12705</name>
</gene>
<protein>
    <submittedName>
        <fullName evidence="5">Gfo/Idh/MocA family oxidoreductase</fullName>
    </submittedName>
</protein>
<reference evidence="5 6" key="1">
    <citation type="submission" date="2019-02" db="EMBL/GenBank/DDBJ databases">
        <title>Paenibacillus sp. nov., isolated from surface-sterilized tissue of Thalictrum simplex L.</title>
        <authorList>
            <person name="Tuo L."/>
        </authorList>
    </citation>
    <scope>NUCLEOTIDE SEQUENCE [LARGE SCALE GENOMIC DNA]</scope>
    <source>
        <strain evidence="5 6">N2SHLJ1</strain>
    </source>
</reference>
<comment type="similarity">
    <text evidence="1">Belongs to the Gfo/Idh/MocA family.</text>
</comment>
<dbReference type="Pfam" id="PF01408">
    <property type="entry name" value="GFO_IDH_MocA"/>
    <property type="match status" value="1"/>
</dbReference>
<dbReference type="SUPFAM" id="SSF51735">
    <property type="entry name" value="NAD(P)-binding Rossmann-fold domains"/>
    <property type="match status" value="1"/>
</dbReference>
<dbReference type="Pfam" id="PF02894">
    <property type="entry name" value="GFO_IDH_MocA_C"/>
    <property type="match status" value="1"/>
</dbReference>
<dbReference type="Gene3D" id="3.40.50.720">
    <property type="entry name" value="NAD(P)-binding Rossmann-like Domain"/>
    <property type="match status" value="1"/>
</dbReference>
<proteinExistence type="inferred from homology"/>
<dbReference type="InterPro" id="IPR004104">
    <property type="entry name" value="Gfo/Idh/MocA-like_OxRdtase_C"/>
</dbReference>
<evidence type="ECO:0000313" key="5">
    <source>
        <dbReference type="EMBL" id="TBL79077.1"/>
    </source>
</evidence>
<evidence type="ECO:0000256" key="2">
    <source>
        <dbReference type="SAM" id="MobiDB-lite"/>
    </source>
</evidence>
<accession>A0A4Q9DR19</accession>
<evidence type="ECO:0000259" key="4">
    <source>
        <dbReference type="Pfam" id="PF02894"/>
    </source>
</evidence>
<dbReference type="PANTHER" id="PTHR43377:SF1">
    <property type="entry name" value="BILIVERDIN REDUCTASE A"/>
    <property type="match status" value="1"/>
</dbReference>
<feature type="region of interest" description="Disordered" evidence="2">
    <location>
        <begin position="1"/>
        <end position="25"/>
    </location>
</feature>
<dbReference type="AlphaFoldDB" id="A0A4Q9DR19"/>
<feature type="domain" description="Gfo/Idh/MocA-like oxidoreductase C-terminal" evidence="4">
    <location>
        <begin position="183"/>
        <end position="363"/>
    </location>
</feature>
<keyword evidence="6" id="KW-1185">Reference proteome</keyword>
<name>A0A4Q9DR19_9BACL</name>
<dbReference type="InterPro" id="IPR036291">
    <property type="entry name" value="NAD(P)-bd_dom_sf"/>
</dbReference>
<dbReference type="GO" id="GO:0000166">
    <property type="term" value="F:nucleotide binding"/>
    <property type="evidence" value="ECO:0007669"/>
    <property type="project" value="InterPro"/>
</dbReference>
<organism evidence="5 6">
    <name type="scientific">Paenibacillus thalictri</name>
    <dbReference type="NCBI Taxonomy" id="2527873"/>
    <lineage>
        <taxon>Bacteria</taxon>
        <taxon>Bacillati</taxon>
        <taxon>Bacillota</taxon>
        <taxon>Bacilli</taxon>
        <taxon>Bacillales</taxon>
        <taxon>Paenibacillaceae</taxon>
        <taxon>Paenibacillus</taxon>
    </lineage>
</organism>
<dbReference type="Proteomes" id="UP000293142">
    <property type="component" value="Unassembled WGS sequence"/>
</dbReference>
<evidence type="ECO:0000259" key="3">
    <source>
        <dbReference type="Pfam" id="PF01408"/>
    </source>
</evidence>
<sequence length="365" mass="40249">MGRPSGRENLHWHRQSETNFTGGHNMKKPLGVGLIGCGGISRGHINDYYKQNHEAARLVAAAEISPELRQRYSNDFNIGTMYDSVEKLLADPAVDVVDICTPPSTHADLIEQSARAGKHVLCEKPLDSDLQKARRAVETAEECGVVLGIMQNYRFRPEYVEAHNYLINNKLGRPFFGTMEGFFNWNGGAYRTQSQRMLIIEQAYHYIDLLRFLFNDDVVKVYAAAGRSEAAQTSGETWGSLTLHFSRGAVGTIVASGECHGFQANWGATAVIQCTSGTMEINRKQLYSLNVYVVGGGGHYPLQTFPKELYSANTNAPFTRPLDAFFQAVAGGRKPPVTGRENLNTLETALACYDSIESGQAVDIT</sequence>
<dbReference type="Gene3D" id="3.30.360.10">
    <property type="entry name" value="Dihydrodipicolinate Reductase, domain 2"/>
    <property type="match status" value="1"/>
</dbReference>
<feature type="compositionally biased region" description="Basic and acidic residues" evidence="2">
    <location>
        <begin position="1"/>
        <end position="16"/>
    </location>
</feature>
<dbReference type="InterPro" id="IPR051450">
    <property type="entry name" value="Gfo/Idh/MocA_Oxidoreductases"/>
</dbReference>
<dbReference type="EMBL" id="SIRE01000008">
    <property type="protein sequence ID" value="TBL79077.1"/>
    <property type="molecule type" value="Genomic_DNA"/>
</dbReference>
<dbReference type="OrthoDB" id="6183734at2"/>
<dbReference type="InterPro" id="IPR000683">
    <property type="entry name" value="Gfo/Idh/MocA-like_OxRdtase_N"/>
</dbReference>
<dbReference type="PANTHER" id="PTHR43377">
    <property type="entry name" value="BILIVERDIN REDUCTASE A"/>
    <property type="match status" value="1"/>
</dbReference>
<feature type="domain" description="Gfo/Idh/MocA-like oxidoreductase N-terminal" evidence="3">
    <location>
        <begin position="31"/>
        <end position="148"/>
    </location>
</feature>
<dbReference type="SUPFAM" id="SSF55347">
    <property type="entry name" value="Glyceraldehyde-3-phosphate dehydrogenase-like, C-terminal domain"/>
    <property type="match status" value="1"/>
</dbReference>
<evidence type="ECO:0000313" key="6">
    <source>
        <dbReference type="Proteomes" id="UP000293142"/>
    </source>
</evidence>
<comment type="caution">
    <text evidence="5">The sequence shown here is derived from an EMBL/GenBank/DDBJ whole genome shotgun (WGS) entry which is preliminary data.</text>
</comment>
<evidence type="ECO:0000256" key="1">
    <source>
        <dbReference type="ARBA" id="ARBA00010928"/>
    </source>
</evidence>